<reference evidence="1" key="2">
    <citation type="submission" date="2020-06" db="EMBL/GenBank/DDBJ databases">
        <title>Helianthus annuus Genome sequencing and assembly Release 2.</title>
        <authorList>
            <person name="Gouzy J."/>
            <person name="Langlade N."/>
            <person name="Munos S."/>
        </authorList>
    </citation>
    <scope>NUCLEOTIDE SEQUENCE</scope>
    <source>
        <tissue evidence="1">Leaves</tissue>
    </source>
</reference>
<accession>A0A9K3N301</accession>
<proteinExistence type="predicted"/>
<evidence type="ECO:0000313" key="2">
    <source>
        <dbReference type="Proteomes" id="UP000215914"/>
    </source>
</evidence>
<evidence type="ECO:0000313" key="1">
    <source>
        <dbReference type="EMBL" id="KAF5784820.1"/>
    </source>
</evidence>
<dbReference type="AlphaFoldDB" id="A0A9K3N301"/>
<dbReference type="Gramene" id="mRNA:HanXRQr2_Chr10g0421371">
    <property type="protein sequence ID" value="mRNA:HanXRQr2_Chr10g0421371"/>
    <property type="gene ID" value="HanXRQr2_Chr10g0421371"/>
</dbReference>
<gene>
    <name evidence="1" type="ORF">HanXRQr2_Chr10g0421371</name>
</gene>
<dbReference type="EMBL" id="MNCJ02000325">
    <property type="protein sequence ID" value="KAF5784820.1"/>
    <property type="molecule type" value="Genomic_DNA"/>
</dbReference>
<reference evidence="1" key="1">
    <citation type="journal article" date="2017" name="Nature">
        <title>The sunflower genome provides insights into oil metabolism, flowering and Asterid evolution.</title>
        <authorList>
            <person name="Badouin H."/>
            <person name="Gouzy J."/>
            <person name="Grassa C.J."/>
            <person name="Murat F."/>
            <person name="Staton S.E."/>
            <person name="Cottret L."/>
            <person name="Lelandais-Briere C."/>
            <person name="Owens G.L."/>
            <person name="Carrere S."/>
            <person name="Mayjonade B."/>
            <person name="Legrand L."/>
            <person name="Gill N."/>
            <person name="Kane N.C."/>
            <person name="Bowers J.E."/>
            <person name="Hubner S."/>
            <person name="Bellec A."/>
            <person name="Berard A."/>
            <person name="Berges H."/>
            <person name="Blanchet N."/>
            <person name="Boniface M.C."/>
            <person name="Brunel D."/>
            <person name="Catrice O."/>
            <person name="Chaidir N."/>
            <person name="Claudel C."/>
            <person name="Donnadieu C."/>
            <person name="Faraut T."/>
            <person name="Fievet G."/>
            <person name="Helmstetter N."/>
            <person name="King M."/>
            <person name="Knapp S.J."/>
            <person name="Lai Z."/>
            <person name="Le Paslier M.C."/>
            <person name="Lippi Y."/>
            <person name="Lorenzon L."/>
            <person name="Mandel J.R."/>
            <person name="Marage G."/>
            <person name="Marchand G."/>
            <person name="Marquand E."/>
            <person name="Bret-Mestries E."/>
            <person name="Morien E."/>
            <person name="Nambeesan S."/>
            <person name="Nguyen T."/>
            <person name="Pegot-Espagnet P."/>
            <person name="Pouilly N."/>
            <person name="Raftis F."/>
            <person name="Sallet E."/>
            <person name="Schiex T."/>
            <person name="Thomas J."/>
            <person name="Vandecasteele C."/>
            <person name="Vares D."/>
            <person name="Vear F."/>
            <person name="Vautrin S."/>
            <person name="Crespi M."/>
            <person name="Mangin B."/>
            <person name="Burke J.M."/>
            <person name="Salse J."/>
            <person name="Munos S."/>
            <person name="Vincourt P."/>
            <person name="Rieseberg L.H."/>
            <person name="Langlade N.B."/>
        </authorList>
    </citation>
    <scope>NUCLEOTIDE SEQUENCE</scope>
    <source>
        <tissue evidence="1">Leaves</tissue>
    </source>
</reference>
<name>A0A9K3N301_HELAN</name>
<dbReference type="Proteomes" id="UP000215914">
    <property type="component" value="Unassembled WGS sequence"/>
</dbReference>
<keyword evidence="2" id="KW-1185">Reference proteome</keyword>
<sequence length="49" mass="5557">MGNQNNRKRRSKMTKSILTDGSILESIIILHLPSRHINTFRIQPSSVPA</sequence>
<organism evidence="1 2">
    <name type="scientific">Helianthus annuus</name>
    <name type="common">Common sunflower</name>
    <dbReference type="NCBI Taxonomy" id="4232"/>
    <lineage>
        <taxon>Eukaryota</taxon>
        <taxon>Viridiplantae</taxon>
        <taxon>Streptophyta</taxon>
        <taxon>Embryophyta</taxon>
        <taxon>Tracheophyta</taxon>
        <taxon>Spermatophyta</taxon>
        <taxon>Magnoliopsida</taxon>
        <taxon>eudicotyledons</taxon>
        <taxon>Gunneridae</taxon>
        <taxon>Pentapetalae</taxon>
        <taxon>asterids</taxon>
        <taxon>campanulids</taxon>
        <taxon>Asterales</taxon>
        <taxon>Asteraceae</taxon>
        <taxon>Asteroideae</taxon>
        <taxon>Heliantheae alliance</taxon>
        <taxon>Heliantheae</taxon>
        <taxon>Helianthus</taxon>
    </lineage>
</organism>
<protein>
    <submittedName>
        <fullName evidence="1">Uncharacterized protein</fullName>
    </submittedName>
</protein>
<comment type="caution">
    <text evidence="1">The sequence shown here is derived from an EMBL/GenBank/DDBJ whole genome shotgun (WGS) entry which is preliminary data.</text>
</comment>